<evidence type="ECO:0000256" key="3">
    <source>
        <dbReference type="ARBA" id="ARBA00022806"/>
    </source>
</evidence>
<dbReference type="AlphaFoldDB" id="A0A1G6H3H0"/>
<proteinExistence type="predicted"/>
<dbReference type="InterPro" id="IPR011545">
    <property type="entry name" value="DEAD/DEAH_box_helicase_dom"/>
</dbReference>
<keyword evidence="1" id="KW-0547">Nucleotide-binding</keyword>
<dbReference type="EMBL" id="FMYP01000006">
    <property type="protein sequence ID" value="SDB88703.1"/>
    <property type="molecule type" value="Genomic_DNA"/>
</dbReference>
<organism evidence="6 7">
    <name type="scientific">Williamwhitmania taraxaci</name>
    <dbReference type="NCBI Taxonomy" id="1640674"/>
    <lineage>
        <taxon>Bacteria</taxon>
        <taxon>Pseudomonadati</taxon>
        <taxon>Bacteroidota</taxon>
        <taxon>Bacteroidia</taxon>
        <taxon>Bacteroidales</taxon>
        <taxon>Williamwhitmaniaceae</taxon>
        <taxon>Williamwhitmania</taxon>
    </lineage>
</organism>
<dbReference type="GO" id="GO:0005829">
    <property type="term" value="C:cytosol"/>
    <property type="evidence" value="ECO:0007669"/>
    <property type="project" value="TreeGrafter"/>
</dbReference>
<evidence type="ECO:0000256" key="1">
    <source>
        <dbReference type="ARBA" id="ARBA00022741"/>
    </source>
</evidence>
<accession>A0A1G6H3H0</accession>
<dbReference type="RefSeq" id="WP_092435539.1">
    <property type="nucleotide sequence ID" value="NZ_FMYP01000006.1"/>
</dbReference>
<keyword evidence="3 6" id="KW-0347">Helicase</keyword>
<protein>
    <submittedName>
        <fullName evidence="6">DEAD/DEAH box helicase</fullName>
    </submittedName>
</protein>
<evidence type="ECO:0000259" key="5">
    <source>
        <dbReference type="PROSITE" id="PS51192"/>
    </source>
</evidence>
<dbReference type="InterPro" id="IPR050079">
    <property type="entry name" value="DEAD_box_RNA_helicase"/>
</dbReference>
<dbReference type="STRING" id="1640674.SAMN05216323_100657"/>
<dbReference type="PROSITE" id="PS51192">
    <property type="entry name" value="HELICASE_ATP_BIND_1"/>
    <property type="match status" value="1"/>
</dbReference>
<evidence type="ECO:0000256" key="4">
    <source>
        <dbReference type="ARBA" id="ARBA00022840"/>
    </source>
</evidence>
<dbReference type="GO" id="GO:0005524">
    <property type="term" value="F:ATP binding"/>
    <property type="evidence" value="ECO:0007669"/>
    <property type="project" value="UniProtKB-KW"/>
</dbReference>
<name>A0A1G6H3H0_9BACT</name>
<dbReference type="InterPro" id="IPR014001">
    <property type="entry name" value="Helicase_ATP-bd"/>
</dbReference>
<dbReference type="GO" id="GO:0016787">
    <property type="term" value="F:hydrolase activity"/>
    <property type="evidence" value="ECO:0007669"/>
    <property type="project" value="UniProtKB-KW"/>
</dbReference>
<gene>
    <name evidence="6" type="ORF">SAMN05216323_100657</name>
</gene>
<dbReference type="Proteomes" id="UP000199452">
    <property type="component" value="Unassembled WGS sequence"/>
</dbReference>
<sequence>MESAENSIFKKKLSSELSTALEAAGIIEPTQLQQNTISRVKSGANCICIGPAGCGKSTSILIGVIQSLKSALNDVPRAIIVVSDREKAIELKERFNALVRQSELRVFCAIDGEKHEQQKDKIYAGSDVVIGTARRFNELYSNNGLNLAALKMFVVDDGELVIKNEVHSQIERLAGGVGKAQWLVYGHTYTEKMQRFAENHMGLYEVIEVEE</sequence>
<dbReference type="GO" id="GO:0003676">
    <property type="term" value="F:nucleic acid binding"/>
    <property type="evidence" value="ECO:0007669"/>
    <property type="project" value="InterPro"/>
</dbReference>
<dbReference type="SUPFAM" id="SSF52540">
    <property type="entry name" value="P-loop containing nucleoside triphosphate hydrolases"/>
    <property type="match status" value="1"/>
</dbReference>
<dbReference type="Pfam" id="PF00270">
    <property type="entry name" value="DEAD"/>
    <property type="match status" value="1"/>
</dbReference>
<keyword evidence="4" id="KW-0067">ATP-binding</keyword>
<dbReference type="SMART" id="SM00487">
    <property type="entry name" value="DEXDc"/>
    <property type="match status" value="1"/>
</dbReference>
<dbReference type="PANTHER" id="PTHR47959:SF1">
    <property type="entry name" value="ATP-DEPENDENT RNA HELICASE DBPA"/>
    <property type="match status" value="1"/>
</dbReference>
<keyword evidence="2" id="KW-0378">Hydrolase</keyword>
<feature type="domain" description="Helicase ATP-binding" evidence="5">
    <location>
        <begin position="37"/>
        <end position="207"/>
    </location>
</feature>
<dbReference type="InterPro" id="IPR027417">
    <property type="entry name" value="P-loop_NTPase"/>
</dbReference>
<reference evidence="6 7" key="1">
    <citation type="submission" date="2016-09" db="EMBL/GenBank/DDBJ databases">
        <authorList>
            <person name="Capua I."/>
            <person name="De Benedictis P."/>
            <person name="Joannis T."/>
            <person name="Lombin L.H."/>
            <person name="Cattoli G."/>
        </authorList>
    </citation>
    <scope>NUCLEOTIDE SEQUENCE [LARGE SCALE GENOMIC DNA]</scope>
    <source>
        <strain evidence="6 7">A7P-90m</strain>
    </source>
</reference>
<dbReference type="OrthoDB" id="1118340at2"/>
<keyword evidence="7" id="KW-1185">Reference proteome</keyword>
<dbReference type="Gene3D" id="3.40.50.300">
    <property type="entry name" value="P-loop containing nucleotide triphosphate hydrolases"/>
    <property type="match status" value="1"/>
</dbReference>
<evidence type="ECO:0000313" key="6">
    <source>
        <dbReference type="EMBL" id="SDB88703.1"/>
    </source>
</evidence>
<evidence type="ECO:0000256" key="2">
    <source>
        <dbReference type="ARBA" id="ARBA00022801"/>
    </source>
</evidence>
<evidence type="ECO:0000313" key="7">
    <source>
        <dbReference type="Proteomes" id="UP000199452"/>
    </source>
</evidence>
<dbReference type="GO" id="GO:0003724">
    <property type="term" value="F:RNA helicase activity"/>
    <property type="evidence" value="ECO:0007669"/>
    <property type="project" value="TreeGrafter"/>
</dbReference>
<dbReference type="PANTHER" id="PTHR47959">
    <property type="entry name" value="ATP-DEPENDENT RNA HELICASE RHLE-RELATED"/>
    <property type="match status" value="1"/>
</dbReference>